<dbReference type="GO" id="GO:0003700">
    <property type="term" value="F:DNA-binding transcription factor activity"/>
    <property type="evidence" value="ECO:0007669"/>
    <property type="project" value="InterPro"/>
</dbReference>
<evidence type="ECO:0000256" key="1">
    <source>
        <dbReference type="ARBA" id="ARBA00023015"/>
    </source>
</evidence>
<dbReference type="GO" id="GO:0043565">
    <property type="term" value="F:sequence-specific DNA binding"/>
    <property type="evidence" value="ECO:0007669"/>
    <property type="project" value="InterPro"/>
</dbReference>
<protein>
    <submittedName>
        <fullName evidence="5">AraC family transcriptional regulator</fullName>
    </submittedName>
</protein>
<evidence type="ECO:0000256" key="2">
    <source>
        <dbReference type="ARBA" id="ARBA00023125"/>
    </source>
</evidence>
<dbReference type="InterPro" id="IPR018062">
    <property type="entry name" value="HTH_AraC-typ_CS"/>
</dbReference>
<dbReference type="PROSITE" id="PS01124">
    <property type="entry name" value="HTH_ARAC_FAMILY_2"/>
    <property type="match status" value="1"/>
</dbReference>
<dbReference type="InterPro" id="IPR003313">
    <property type="entry name" value="AraC-bd"/>
</dbReference>
<reference evidence="5 6" key="1">
    <citation type="submission" date="2017-08" db="EMBL/GenBank/DDBJ databases">
        <title>Substantial Increase in Enzyme Production by Combined Drug-Resistance Mutations in Paenibacillus agaridevorans.</title>
        <authorList>
            <person name="Tanaka Y."/>
            <person name="Funane K."/>
            <person name="Hosaka T."/>
            <person name="Shiwa Y."/>
            <person name="Fujita N."/>
            <person name="Miyazaki T."/>
            <person name="Yoshikawa H."/>
            <person name="Murakami K."/>
            <person name="Kasahara K."/>
            <person name="Inaoka T."/>
            <person name="Hiraga Y."/>
            <person name="Ochi K."/>
        </authorList>
    </citation>
    <scope>NUCLEOTIDE SEQUENCE [LARGE SCALE GENOMIC DNA]</scope>
    <source>
        <strain evidence="5 6">T-3040</strain>
    </source>
</reference>
<dbReference type="InterPro" id="IPR037923">
    <property type="entry name" value="HTH-like"/>
</dbReference>
<dbReference type="InterPro" id="IPR018060">
    <property type="entry name" value="HTH_AraC"/>
</dbReference>
<comment type="caution">
    <text evidence="5">The sequence shown here is derived from an EMBL/GenBank/DDBJ whole genome shotgun (WGS) entry which is preliminary data.</text>
</comment>
<evidence type="ECO:0000313" key="6">
    <source>
        <dbReference type="Proteomes" id="UP000245202"/>
    </source>
</evidence>
<keyword evidence="3" id="KW-0804">Transcription</keyword>
<gene>
    <name evidence="5" type="ORF">PAT3040_03167</name>
</gene>
<dbReference type="PROSITE" id="PS00041">
    <property type="entry name" value="HTH_ARAC_FAMILY_1"/>
    <property type="match status" value="1"/>
</dbReference>
<dbReference type="SUPFAM" id="SSF46689">
    <property type="entry name" value="Homeodomain-like"/>
    <property type="match status" value="2"/>
</dbReference>
<dbReference type="EMBL" id="BDQX01000171">
    <property type="protein sequence ID" value="GBG08579.1"/>
    <property type="molecule type" value="Genomic_DNA"/>
</dbReference>
<dbReference type="InterPro" id="IPR009057">
    <property type="entry name" value="Homeodomain-like_sf"/>
</dbReference>
<keyword evidence="2" id="KW-0238">DNA-binding</keyword>
<evidence type="ECO:0000313" key="5">
    <source>
        <dbReference type="EMBL" id="GBG08579.1"/>
    </source>
</evidence>
<dbReference type="PANTHER" id="PTHR43280:SF2">
    <property type="entry name" value="HTH-TYPE TRANSCRIPTIONAL REGULATOR EXSA"/>
    <property type="match status" value="1"/>
</dbReference>
<dbReference type="AlphaFoldDB" id="A0A2R5ESD9"/>
<evidence type="ECO:0000256" key="3">
    <source>
        <dbReference type="ARBA" id="ARBA00023163"/>
    </source>
</evidence>
<dbReference type="Proteomes" id="UP000245202">
    <property type="component" value="Unassembled WGS sequence"/>
</dbReference>
<dbReference type="SUPFAM" id="SSF51215">
    <property type="entry name" value="Regulatory protein AraC"/>
    <property type="match status" value="1"/>
</dbReference>
<organism evidence="5 6">
    <name type="scientific">Paenibacillus agaridevorans</name>
    <dbReference type="NCBI Taxonomy" id="171404"/>
    <lineage>
        <taxon>Bacteria</taxon>
        <taxon>Bacillati</taxon>
        <taxon>Bacillota</taxon>
        <taxon>Bacilli</taxon>
        <taxon>Bacillales</taxon>
        <taxon>Paenibacillaceae</taxon>
        <taxon>Paenibacillus</taxon>
    </lineage>
</organism>
<keyword evidence="1" id="KW-0805">Transcription regulation</keyword>
<name>A0A2R5ESD9_9BACL</name>
<proteinExistence type="predicted"/>
<dbReference type="Pfam" id="PF02311">
    <property type="entry name" value="AraC_binding"/>
    <property type="match status" value="1"/>
</dbReference>
<dbReference type="Gene3D" id="1.10.10.60">
    <property type="entry name" value="Homeodomain-like"/>
    <property type="match status" value="1"/>
</dbReference>
<accession>A0A2R5ESD9</accession>
<evidence type="ECO:0000259" key="4">
    <source>
        <dbReference type="PROSITE" id="PS01124"/>
    </source>
</evidence>
<sequence length="281" mass="31808">MKPDPSLTHPIRLDHVQSVTAGSIVYPPGGRFGPRIQQDIQLVLLHSGAMSISIEGQIMQVQPGHVVKLMPGYEERFAFAEEEETWHRWIAVHVEKLTDETLTFMTELPVVLPLTEELNRITDLLLSIQHRTYPGDPLLHTLGLAALQLLPLESKRVTEREKHSSVYTAISWMKEHLMEDISLSDLASKAGVSSEHLVRLFRNYENDTPIHYLWKLRVNKAIDLLVHTGLTVTEIAERCGYQTTHHLARQIKQKTGLTATQVRRNSWKGLGNGRGSPESQL</sequence>
<dbReference type="SMART" id="SM00342">
    <property type="entry name" value="HTH_ARAC"/>
    <property type="match status" value="1"/>
</dbReference>
<dbReference type="PANTHER" id="PTHR43280">
    <property type="entry name" value="ARAC-FAMILY TRANSCRIPTIONAL REGULATOR"/>
    <property type="match status" value="1"/>
</dbReference>
<feature type="domain" description="HTH araC/xylS-type" evidence="4">
    <location>
        <begin position="167"/>
        <end position="265"/>
    </location>
</feature>
<dbReference type="RefSeq" id="WP_108993512.1">
    <property type="nucleotide sequence ID" value="NZ_BDQX01000171.1"/>
</dbReference>
<dbReference type="Pfam" id="PF12833">
    <property type="entry name" value="HTH_18"/>
    <property type="match status" value="1"/>
</dbReference>
<keyword evidence="6" id="KW-1185">Reference proteome</keyword>